<keyword evidence="3" id="KW-1185">Reference proteome</keyword>
<dbReference type="AlphaFoldDB" id="A0A5N5QPL5"/>
<feature type="compositionally biased region" description="Polar residues" evidence="1">
    <location>
        <begin position="1"/>
        <end position="24"/>
    </location>
</feature>
<gene>
    <name evidence="2" type="ORF">CTheo_2885</name>
</gene>
<dbReference type="OrthoDB" id="3175331at2759"/>
<sequence>MATVYQHHSANSAFDSEPSLNSFNSASSASTSYTTASCSSAGGHYPACPRCESLPHRYEADCSPDGRRPLRRETHITMPPGQPLRGRWEVDTSETTSKHVGAHPNKALKVLCGEGSDLQLEVQGKAALEARIQVTGRGWLRPQIEVITENGDGLVEMARHGSQRFRLAARTLGGNLVIRIPGDFCGRIVVNTPSSVTLSPNATKLLSGPRTTTVGPGGSVAEYSTGISCADERADGKPPRFSDYVHISPGEGSARVLVGDEGLLRANGLVAGVLVAKQWAESEMTRRRSGSSARRT</sequence>
<protein>
    <submittedName>
        <fullName evidence="2">Uncharacterized protein</fullName>
    </submittedName>
</protein>
<dbReference type="Proteomes" id="UP000383932">
    <property type="component" value="Unassembled WGS sequence"/>
</dbReference>
<evidence type="ECO:0000313" key="2">
    <source>
        <dbReference type="EMBL" id="KAB5593702.1"/>
    </source>
</evidence>
<proteinExistence type="predicted"/>
<reference evidence="2" key="1">
    <citation type="journal article" date="2019" name="Fungal Biol. Biotechnol.">
        <title>Draft genome sequence of fastidious pathogen Ceratobasidium theobromae, which causes vascular-streak dieback in Theobroma cacao.</title>
        <authorList>
            <person name="Ali S.S."/>
            <person name="Asman A."/>
            <person name="Shao J."/>
            <person name="Firmansyah A.P."/>
            <person name="Susilo A.W."/>
            <person name="Rosmana A."/>
            <person name="McMahon P."/>
            <person name="Junaid M."/>
            <person name="Guest D."/>
            <person name="Kheng T.Y."/>
            <person name="Meinhardt L.W."/>
            <person name="Bailey B.A."/>
        </authorList>
    </citation>
    <scope>NUCLEOTIDE SEQUENCE [LARGE SCALE GENOMIC DNA]</scope>
    <source>
        <strain evidence="2">CT2</strain>
    </source>
</reference>
<reference evidence="2" key="2">
    <citation type="submission" date="2019-04" db="EMBL/GenBank/DDBJ databases">
        <authorList>
            <person name="Ali S."/>
            <person name="Shao J."/>
            <person name="Asman A."/>
            <person name="Bailey B."/>
        </authorList>
    </citation>
    <scope>NUCLEOTIDE SEQUENCE</scope>
    <source>
        <strain evidence="2">CT2</strain>
    </source>
</reference>
<feature type="compositionally biased region" description="Basic and acidic residues" evidence="1">
    <location>
        <begin position="64"/>
        <end position="75"/>
    </location>
</feature>
<evidence type="ECO:0000313" key="3">
    <source>
        <dbReference type="Proteomes" id="UP000383932"/>
    </source>
</evidence>
<comment type="caution">
    <text evidence="2">The sequence shown here is derived from an EMBL/GenBank/DDBJ whole genome shotgun (WGS) entry which is preliminary data.</text>
</comment>
<accession>A0A5N5QPL5</accession>
<feature type="region of interest" description="Disordered" evidence="1">
    <location>
        <begin position="1"/>
        <end position="26"/>
    </location>
</feature>
<name>A0A5N5QPL5_9AGAM</name>
<evidence type="ECO:0000256" key="1">
    <source>
        <dbReference type="SAM" id="MobiDB-lite"/>
    </source>
</evidence>
<feature type="region of interest" description="Disordered" evidence="1">
    <location>
        <begin position="64"/>
        <end position="87"/>
    </location>
</feature>
<organism evidence="2 3">
    <name type="scientific">Ceratobasidium theobromae</name>
    <dbReference type="NCBI Taxonomy" id="1582974"/>
    <lineage>
        <taxon>Eukaryota</taxon>
        <taxon>Fungi</taxon>
        <taxon>Dikarya</taxon>
        <taxon>Basidiomycota</taxon>
        <taxon>Agaricomycotina</taxon>
        <taxon>Agaricomycetes</taxon>
        <taxon>Cantharellales</taxon>
        <taxon>Ceratobasidiaceae</taxon>
        <taxon>Ceratobasidium</taxon>
    </lineage>
</organism>
<dbReference type="EMBL" id="SSOP01000032">
    <property type="protein sequence ID" value="KAB5593702.1"/>
    <property type="molecule type" value="Genomic_DNA"/>
</dbReference>